<sequence length="60" mass="6626">MALTVTEDIREKGICQDVILSSLRNLLKRFKSVGDNYFELKNGGKESFGESVPATTLTGF</sequence>
<dbReference type="EMBL" id="SEYY01018889">
    <property type="protein sequence ID" value="KAB7498882.1"/>
    <property type="molecule type" value="Genomic_DNA"/>
</dbReference>
<dbReference type="Proteomes" id="UP000326759">
    <property type="component" value="Unassembled WGS sequence"/>
</dbReference>
<evidence type="ECO:0000313" key="2">
    <source>
        <dbReference type="Proteomes" id="UP000326759"/>
    </source>
</evidence>
<evidence type="ECO:0000313" key="1">
    <source>
        <dbReference type="EMBL" id="KAB7498882.1"/>
    </source>
</evidence>
<comment type="caution">
    <text evidence="1">The sequence shown here is derived from an EMBL/GenBank/DDBJ whole genome shotgun (WGS) entry which is preliminary data.</text>
</comment>
<proteinExistence type="predicted"/>
<name>A0A5N5SXX9_9CRUS</name>
<organism evidence="1 2">
    <name type="scientific">Armadillidium nasatum</name>
    <dbReference type="NCBI Taxonomy" id="96803"/>
    <lineage>
        <taxon>Eukaryota</taxon>
        <taxon>Metazoa</taxon>
        <taxon>Ecdysozoa</taxon>
        <taxon>Arthropoda</taxon>
        <taxon>Crustacea</taxon>
        <taxon>Multicrustacea</taxon>
        <taxon>Malacostraca</taxon>
        <taxon>Eumalacostraca</taxon>
        <taxon>Peracarida</taxon>
        <taxon>Isopoda</taxon>
        <taxon>Oniscidea</taxon>
        <taxon>Crinocheta</taxon>
        <taxon>Armadillidiidae</taxon>
        <taxon>Armadillidium</taxon>
    </lineage>
</organism>
<dbReference type="AlphaFoldDB" id="A0A5N5SXX9"/>
<gene>
    <name evidence="1" type="ORF">Anas_06345</name>
</gene>
<reference evidence="1 2" key="1">
    <citation type="journal article" date="2019" name="PLoS Biol.">
        <title>Sex chromosomes control vertical transmission of feminizing Wolbachia symbionts in an isopod.</title>
        <authorList>
            <person name="Becking T."/>
            <person name="Chebbi M.A."/>
            <person name="Giraud I."/>
            <person name="Moumen B."/>
            <person name="Laverre T."/>
            <person name="Caubet Y."/>
            <person name="Peccoud J."/>
            <person name="Gilbert C."/>
            <person name="Cordaux R."/>
        </authorList>
    </citation>
    <scope>NUCLEOTIDE SEQUENCE [LARGE SCALE GENOMIC DNA]</scope>
    <source>
        <strain evidence="1">ANa2</strain>
        <tissue evidence="1">Whole body excluding digestive tract and cuticle</tissue>
    </source>
</reference>
<accession>A0A5N5SXX9</accession>
<keyword evidence="2" id="KW-1185">Reference proteome</keyword>
<protein>
    <submittedName>
        <fullName evidence="1">Uncharacterized protein</fullName>
    </submittedName>
</protein>